<reference evidence="4" key="1">
    <citation type="submission" date="2010-11" db="EMBL/GenBank/DDBJ databases">
        <title>The complete genome of Mahella australiensis DSM 15567.</title>
        <authorList>
            <consortium name="US DOE Joint Genome Institute (JGI-PGF)"/>
            <person name="Lucas S."/>
            <person name="Copeland A."/>
            <person name="Lapidus A."/>
            <person name="Bruce D."/>
            <person name="Goodwin L."/>
            <person name="Pitluck S."/>
            <person name="Kyrpides N."/>
            <person name="Mavromatis K."/>
            <person name="Pagani I."/>
            <person name="Ivanova N."/>
            <person name="Teshima H."/>
            <person name="Brettin T."/>
            <person name="Detter J.C."/>
            <person name="Han C."/>
            <person name="Tapia R."/>
            <person name="Land M."/>
            <person name="Hauser L."/>
            <person name="Markowitz V."/>
            <person name="Cheng J.-F."/>
            <person name="Hugenholtz P."/>
            <person name="Woyke T."/>
            <person name="Wu D."/>
            <person name="Spring S."/>
            <person name="Pukall R."/>
            <person name="Steenblock K."/>
            <person name="Schneider S."/>
            <person name="Klenk H.-P."/>
            <person name="Eisen J.A."/>
        </authorList>
    </citation>
    <scope>NUCLEOTIDE SEQUENCE [LARGE SCALE GENOMIC DNA]</scope>
    <source>
        <strain evidence="4">DSM 15567 / CIP 107919 / 50-1 BON</strain>
    </source>
</reference>
<dbReference type="PANTHER" id="PTHR12143">
    <property type="entry name" value="PEPTIDE N-GLYCANASE PNGASE -RELATED"/>
    <property type="match status" value="1"/>
</dbReference>
<gene>
    <name evidence="3" type="ordered locus">Mahau_0634</name>
</gene>
<dbReference type="KEGG" id="mas:Mahau_0634"/>
<dbReference type="Gene3D" id="3.30.2080.10">
    <property type="entry name" value="GH92 mannosidase domain"/>
    <property type="match status" value="1"/>
</dbReference>
<dbReference type="InterPro" id="IPR012939">
    <property type="entry name" value="Glyco_hydro_92"/>
</dbReference>
<dbReference type="Gene3D" id="1.20.1610.10">
    <property type="entry name" value="alpha-1,2-mannosidases domains"/>
    <property type="match status" value="1"/>
</dbReference>
<dbReference type="GO" id="GO:0005975">
    <property type="term" value="P:carbohydrate metabolic process"/>
    <property type="evidence" value="ECO:0007669"/>
    <property type="project" value="InterPro"/>
</dbReference>
<evidence type="ECO:0000313" key="4">
    <source>
        <dbReference type="Proteomes" id="UP000008457"/>
    </source>
</evidence>
<feature type="domain" description="Glycosyl hydrolase family 92 N-terminal" evidence="2">
    <location>
        <begin position="26"/>
        <end position="217"/>
    </location>
</feature>
<dbReference type="AlphaFoldDB" id="F4A019"/>
<accession>F4A019</accession>
<dbReference type="EMBL" id="CP002360">
    <property type="protein sequence ID" value="AEE95837.1"/>
    <property type="molecule type" value="Genomic_DNA"/>
</dbReference>
<dbReference type="STRING" id="697281.Mahau_0634"/>
<name>F4A019_MAHA5</name>
<dbReference type="eggNOG" id="COG3537">
    <property type="taxonomic scope" value="Bacteria"/>
</dbReference>
<dbReference type="SUPFAM" id="SSF48208">
    <property type="entry name" value="Six-hairpin glycosidases"/>
    <property type="match status" value="1"/>
</dbReference>
<dbReference type="GO" id="GO:0030246">
    <property type="term" value="F:carbohydrate binding"/>
    <property type="evidence" value="ECO:0007669"/>
    <property type="project" value="InterPro"/>
</dbReference>
<sequence length="726" mass="83238">MFMLLNIEIQSYIRWRMNFMTDYVDYVNPYIGAIGHLLTATAPTVMLPHSMAQVSPVFTPGVTDRYLADRIFGFPAGAVTIMPFCGGRESGQVASSFDHDFETATPYYYSVLLEDYGIITEYSVTAHAIYYRFTFPRSSNSRILVKGLKSGDLEVTNSKIIRGHGELKGVKHYVYMEFSRTFTNKSTYPNSDGEGTDLVVDYKTEDNECIELKIGLSYIDVDQAYQNLMNEIQDWNFEHVKNSAKETWNKALSSIEVKGGTQKQLAIFYTSLYRVMTRMVNVTEYGGYYSNYDKKVHDSEGHDFYVNDGLWDTYRCMHPLQLIIDSKRQMDMIRSYLHIYDNTGYLPTFPDLDEDHHAMIGNHGAAFITDTYIKGYDDFDVEKAYEAMRKNALECTKLPWGKGPLTELDKIYMEKGFFPALRKGEQETVKKVHPFERRQAVSVTLEHSYDDWCIAQMARILGKEQDYEYFSKSSRNYRNLYDERIGFMAPKDADGRWVEDFDPKFGGGLGGRDYTTECNSWVYTFHVQHDVEGLIDLMGGKEKFSERLDSLFNEQYNGSKYWFLAQFPDSTGLIGQYPQGNEPSFHIPYLYNYAGQPWKTQRIVRQIMDVWYGDGPLGICGDEDGGAMSSWYVFSAMGFYPVCPGKPVYDIGSPIFEEIKIRVDGDKVFTIKAVNASNKNKYIQSAELNGQPLDTPWFAHKDIVAGGTLVLYMGERPNKAWGVLEK</sequence>
<organism evidence="3 4">
    <name type="scientific">Mahella australiensis (strain DSM 15567 / CIP 107919 / 50-1 BON)</name>
    <dbReference type="NCBI Taxonomy" id="697281"/>
    <lineage>
        <taxon>Bacteria</taxon>
        <taxon>Bacillati</taxon>
        <taxon>Bacillota</taxon>
        <taxon>Clostridia</taxon>
        <taxon>Thermoanaerobacterales</taxon>
        <taxon>Thermoanaerobacterales Family IV. Incertae Sedis</taxon>
        <taxon>Mahella</taxon>
    </lineage>
</organism>
<evidence type="ECO:0000259" key="2">
    <source>
        <dbReference type="Pfam" id="PF17678"/>
    </source>
</evidence>
<dbReference type="NCBIfam" id="TIGR01180">
    <property type="entry name" value="aman2_put"/>
    <property type="match status" value="1"/>
</dbReference>
<evidence type="ECO:0000259" key="1">
    <source>
        <dbReference type="Pfam" id="PF07971"/>
    </source>
</evidence>
<dbReference type="FunFam" id="3.30.2080.10:FF:000001">
    <property type="entry name" value="Alpha-1,2-mannosidase subfamily"/>
    <property type="match status" value="1"/>
</dbReference>
<feature type="domain" description="Glycosyl hydrolase family 92" evidence="1">
    <location>
        <begin position="223"/>
        <end position="715"/>
    </location>
</feature>
<protein>
    <submittedName>
        <fullName evidence="3">Alpha-1,2-mannosidase</fullName>
    </submittedName>
</protein>
<dbReference type="InterPro" id="IPR041371">
    <property type="entry name" value="GH92_N"/>
</dbReference>
<keyword evidence="4" id="KW-1185">Reference proteome</keyword>
<dbReference type="InterPro" id="IPR014718">
    <property type="entry name" value="GH-type_carb-bd"/>
</dbReference>
<dbReference type="Gene3D" id="2.70.98.10">
    <property type="match status" value="1"/>
</dbReference>
<evidence type="ECO:0000313" key="3">
    <source>
        <dbReference type="EMBL" id="AEE95837.1"/>
    </source>
</evidence>
<dbReference type="Pfam" id="PF17678">
    <property type="entry name" value="Glyco_hydro_92N"/>
    <property type="match status" value="1"/>
</dbReference>
<dbReference type="PANTHER" id="PTHR12143:SF43">
    <property type="entry name" value="PUTATIVE-RELATED"/>
    <property type="match status" value="1"/>
</dbReference>
<reference evidence="3 4" key="2">
    <citation type="journal article" date="2011" name="Stand. Genomic Sci.">
        <title>Complete genome sequence of Mahella australiensis type strain (50-1 BON).</title>
        <authorList>
            <person name="Sikorski J."/>
            <person name="Teshima H."/>
            <person name="Nolan M."/>
            <person name="Lucas S."/>
            <person name="Hammon N."/>
            <person name="Deshpande S."/>
            <person name="Cheng J.F."/>
            <person name="Pitluck S."/>
            <person name="Liolios K."/>
            <person name="Pagani I."/>
            <person name="Ivanova N."/>
            <person name="Huntemann M."/>
            <person name="Mavromatis K."/>
            <person name="Ovchinikova G."/>
            <person name="Pati A."/>
            <person name="Tapia R."/>
            <person name="Han C."/>
            <person name="Goodwin L."/>
            <person name="Chen A."/>
            <person name="Palaniappan K."/>
            <person name="Land M."/>
            <person name="Hauser L."/>
            <person name="Ngatchou-Djao O.D."/>
            <person name="Rohde M."/>
            <person name="Pukall R."/>
            <person name="Spring S."/>
            <person name="Abt B."/>
            <person name="Goker M."/>
            <person name="Detter J.C."/>
            <person name="Woyke T."/>
            <person name="Bristow J."/>
            <person name="Markowitz V."/>
            <person name="Hugenholtz P."/>
            <person name="Eisen J.A."/>
            <person name="Kyrpides N.C."/>
            <person name="Klenk H.P."/>
            <person name="Lapidus A."/>
        </authorList>
    </citation>
    <scope>NUCLEOTIDE SEQUENCE [LARGE SCALE GENOMIC DNA]</scope>
    <source>
        <strain evidence="4">DSM 15567 / CIP 107919 / 50-1 BON</strain>
    </source>
</reference>
<dbReference type="GO" id="GO:0005829">
    <property type="term" value="C:cytosol"/>
    <property type="evidence" value="ECO:0007669"/>
    <property type="project" value="TreeGrafter"/>
</dbReference>
<dbReference type="Proteomes" id="UP000008457">
    <property type="component" value="Chromosome"/>
</dbReference>
<dbReference type="Gene3D" id="1.20.1050.60">
    <property type="entry name" value="alpha-1,2-mannosidase"/>
    <property type="match status" value="1"/>
</dbReference>
<dbReference type="Pfam" id="PF07971">
    <property type="entry name" value="Glyco_hydro_92"/>
    <property type="match status" value="1"/>
</dbReference>
<dbReference type="GO" id="GO:0006516">
    <property type="term" value="P:glycoprotein catabolic process"/>
    <property type="evidence" value="ECO:0007669"/>
    <property type="project" value="TreeGrafter"/>
</dbReference>
<dbReference type="GO" id="GO:0000224">
    <property type="term" value="F:peptide-N4-(N-acetyl-beta-glucosaminyl)asparagine amidase activity"/>
    <property type="evidence" value="ECO:0007669"/>
    <property type="project" value="TreeGrafter"/>
</dbReference>
<dbReference type="HOGENOM" id="CLU_003690_2_2_9"/>
<dbReference type="InterPro" id="IPR050883">
    <property type="entry name" value="PNGase"/>
</dbReference>
<dbReference type="InterPro" id="IPR005887">
    <property type="entry name" value="GH92_a_mannosidase_put"/>
</dbReference>
<dbReference type="InterPro" id="IPR008928">
    <property type="entry name" value="6-hairpin_glycosidase_sf"/>
</dbReference>
<proteinExistence type="predicted"/>